<sequence>MVLLAGLLVGLTAGTATTATAGTASVSCSVAADCPKVGTEVKLGAPTPGATDKWQKTKTNGVHYKVPAKWTGEKIVGDGGKGHEWTSPQATSEGSDQHWRILVQSPFVDQTMPKPKELNKLGYYASYVKVEGATKAVLVAAQTDHWGDPSVKTIDFQLWVKSERTGVVTRFMGELPPGKKGKFLLNNFVPTIQP</sequence>
<keyword evidence="2" id="KW-0732">Signal</keyword>
<dbReference type="Proteomes" id="UP001596011">
    <property type="component" value="Unassembled WGS sequence"/>
</dbReference>
<evidence type="ECO:0000256" key="1">
    <source>
        <dbReference type="SAM" id="MobiDB-lite"/>
    </source>
</evidence>
<reference evidence="4" key="1">
    <citation type="journal article" date="2019" name="Int. J. Syst. Evol. Microbiol.">
        <title>The Global Catalogue of Microorganisms (GCM) 10K type strain sequencing project: providing services to taxonomists for standard genome sequencing and annotation.</title>
        <authorList>
            <consortium name="The Broad Institute Genomics Platform"/>
            <consortium name="The Broad Institute Genome Sequencing Center for Infectious Disease"/>
            <person name="Wu L."/>
            <person name="Ma J."/>
        </authorList>
    </citation>
    <scope>NUCLEOTIDE SEQUENCE [LARGE SCALE GENOMIC DNA]</scope>
    <source>
        <strain evidence="4">CCUG 42722</strain>
    </source>
</reference>
<name>A0ABV9HQC3_9MICO</name>
<dbReference type="EMBL" id="JBHSFI010000012">
    <property type="protein sequence ID" value="MFC4632154.1"/>
    <property type="molecule type" value="Genomic_DNA"/>
</dbReference>
<evidence type="ECO:0000313" key="3">
    <source>
        <dbReference type="EMBL" id="MFC4632154.1"/>
    </source>
</evidence>
<gene>
    <name evidence="3" type="ORF">ACFO6V_28185</name>
</gene>
<protein>
    <submittedName>
        <fullName evidence="3">Uncharacterized protein</fullName>
    </submittedName>
</protein>
<feature type="signal peptide" evidence="2">
    <location>
        <begin position="1"/>
        <end position="21"/>
    </location>
</feature>
<accession>A0ABV9HQC3</accession>
<dbReference type="RefSeq" id="WP_377142510.1">
    <property type="nucleotide sequence ID" value="NZ_JBHSFI010000012.1"/>
</dbReference>
<organism evidence="3 4">
    <name type="scientific">Promicromonospora alba</name>
    <dbReference type="NCBI Taxonomy" id="1616110"/>
    <lineage>
        <taxon>Bacteria</taxon>
        <taxon>Bacillati</taxon>
        <taxon>Actinomycetota</taxon>
        <taxon>Actinomycetes</taxon>
        <taxon>Micrococcales</taxon>
        <taxon>Promicromonosporaceae</taxon>
        <taxon>Promicromonospora</taxon>
    </lineage>
</organism>
<evidence type="ECO:0000256" key="2">
    <source>
        <dbReference type="SAM" id="SignalP"/>
    </source>
</evidence>
<keyword evidence="4" id="KW-1185">Reference proteome</keyword>
<evidence type="ECO:0000313" key="4">
    <source>
        <dbReference type="Proteomes" id="UP001596011"/>
    </source>
</evidence>
<feature type="region of interest" description="Disordered" evidence="1">
    <location>
        <begin position="75"/>
        <end position="95"/>
    </location>
</feature>
<comment type="caution">
    <text evidence="3">The sequence shown here is derived from an EMBL/GenBank/DDBJ whole genome shotgun (WGS) entry which is preliminary data.</text>
</comment>
<proteinExistence type="predicted"/>
<feature type="chain" id="PRO_5046989223" evidence="2">
    <location>
        <begin position="22"/>
        <end position="194"/>
    </location>
</feature>
<feature type="compositionally biased region" description="Basic and acidic residues" evidence="1">
    <location>
        <begin position="75"/>
        <end position="84"/>
    </location>
</feature>